<dbReference type="Proteomes" id="UP001175353">
    <property type="component" value="Unassembled WGS sequence"/>
</dbReference>
<accession>A0AAN6QUZ8</accession>
<keyword evidence="8 11" id="KW-0418">Kinase</keyword>
<dbReference type="GO" id="GO:0005524">
    <property type="term" value="F:ATP binding"/>
    <property type="evidence" value="ECO:0007669"/>
    <property type="project" value="UniProtKB-KW"/>
</dbReference>
<gene>
    <name evidence="11" type="primary">CDC8_2</name>
    <name evidence="11" type="ORF">LTR91_008799</name>
</gene>
<evidence type="ECO:0000256" key="5">
    <source>
        <dbReference type="ARBA" id="ARBA00022679"/>
    </source>
</evidence>
<evidence type="ECO:0000256" key="2">
    <source>
        <dbReference type="ARBA" id="ARBA00009776"/>
    </source>
</evidence>
<proteinExistence type="inferred from homology"/>
<evidence type="ECO:0000256" key="8">
    <source>
        <dbReference type="ARBA" id="ARBA00022777"/>
    </source>
</evidence>
<evidence type="ECO:0000313" key="11">
    <source>
        <dbReference type="EMBL" id="KAK0990857.1"/>
    </source>
</evidence>
<evidence type="ECO:0000256" key="1">
    <source>
        <dbReference type="ARBA" id="ARBA00004992"/>
    </source>
</evidence>
<keyword evidence="7" id="KW-0547">Nucleotide-binding</keyword>
<name>A0AAN6QUZ8_9PEZI</name>
<keyword evidence="6" id="KW-0545">Nucleotide biosynthesis</keyword>
<dbReference type="EC" id="2.7.4.9" evidence="3"/>
<dbReference type="GO" id="GO:0005829">
    <property type="term" value="C:cytosol"/>
    <property type="evidence" value="ECO:0007669"/>
    <property type="project" value="TreeGrafter"/>
</dbReference>
<dbReference type="NCBIfam" id="TIGR00041">
    <property type="entry name" value="DTMP_kinase"/>
    <property type="match status" value="1"/>
</dbReference>
<dbReference type="AlphaFoldDB" id="A0AAN6QUZ8"/>
<evidence type="ECO:0000256" key="6">
    <source>
        <dbReference type="ARBA" id="ARBA00022727"/>
    </source>
</evidence>
<comment type="pathway">
    <text evidence="1">Pyrimidine metabolism; dTTP biosynthesis.</text>
</comment>
<dbReference type="GO" id="GO:0006227">
    <property type="term" value="P:dUDP biosynthetic process"/>
    <property type="evidence" value="ECO:0007669"/>
    <property type="project" value="TreeGrafter"/>
</dbReference>
<reference evidence="11" key="1">
    <citation type="submission" date="2023-06" db="EMBL/GenBank/DDBJ databases">
        <title>Black Yeasts Isolated from many extreme environments.</title>
        <authorList>
            <person name="Coleine C."/>
            <person name="Stajich J.E."/>
            <person name="Selbmann L."/>
        </authorList>
    </citation>
    <scope>NUCLEOTIDE SEQUENCE</scope>
    <source>
        <strain evidence="11">CCFEE 5200</strain>
    </source>
</reference>
<dbReference type="Gene3D" id="3.40.50.300">
    <property type="entry name" value="P-loop containing nucleotide triphosphate hydrolases"/>
    <property type="match status" value="1"/>
</dbReference>
<dbReference type="Pfam" id="PF02223">
    <property type="entry name" value="Thymidylate_kin"/>
    <property type="match status" value="1"/>
</dbReference>
<evidence type="ECO:0000256" key="4">
    <source>
        <dbReference type="ARBA" id="ARBA00017144"/>
    </source>
</evidence>
<dbReference type="HAMAP" id="MF_00165">
    <property type="entry name" value="Thymidylate_kinase"/>
    <property type="match status" value="1"/>
</dbReference>
<dbReference type="FunFam" id="3.40.50.300:FF:000679">
    <property type="entry name" value="Thymidylate kinase"/>
    <property type="match status" value="1"/>
</dbReference>
<evidence type="ECO:0000256" key="7">
    <source>
        <dbReference type="ARBA" id="ARBA00022741"/>
    </source>
</evidence>
<comment type="similarity">
    <text evidence="2">Belongs to the thymidylate kinase family.</text>
</comment>
<dbReference type="CDD" id="cd01672">
    <property type="entry name" value="TMPK"/>
    <property type="match status" value="1"/>
</dbReference>
<evidence type="ECO:0000259" key="10">
    <source>
        <dbReference type="Pfam" id="PF02223"/>
    </source>
</evidence>
<dbReference type="GO" id="GO:0006233">
    <property type="term" value="P:dTDP biosynthetic process"/>
    <property type="evidence" value="ECO:0007669"/>
    <property type="project" value="InterPro"/>
</dbReference>
<dbReference type="InterPro" id="IPR018095">
    <property type="entry name" value="Thymidylate_kin_CS"/>
</dbReference>
<comment type="caution">
    <text evidence="11">The sequence shown here is derived from an EMBL/GenBank/DDBJ whole genome shotgun (WGS) entry which is preliminary data.</text>
</comment>
<sequence>MVQPRGALIAFEGLDRSGKSTQCQLLVDHLRSQGHPVSSMRFPNRSTPIGQMINSYLAGQTQAEDHVIHLLFSANRWESAAEIERLIQVGTTVVLDRYYYSGIVYSAAKRVDGMDLEWCRQPEVGLPRPDVCVFLDVDTEVAKQRGGFGEERYEKAEIQSKGRTRRGRYRCGGRRDGGGGAAEIDLASCRRNCEEGGGGRDDAEEGGSVVSDMDMVASSPTQSIVCECLRGLKTKRKAKRWPHLMAFINFAARNHASDCEADDLTDDVLVTEEKMRMCRLHAPNGTG</sequence>
<dbReference type="PROSITE" id="PS01331">
    <property type="entry name" value="THYMIDYLATE_KINASE"/>
    <property type="match status" value="1"/>
</dbReference>
<feature type="domain" description="Thymidylate kinase-like" evidence="10">
    <location>
        <begin position="11"/>
        <end position="160"/>
    </location>
</feature>
<keyword evidence="5 11" id="KW-0808">Transferase</keyword>
<dbReference type="InterPro" id="IPR018094">
    <property type="entry name" value="Thymidylate_kinase"/>
</dbReference>
<dbReference type="GO" id="GO:0006235">
    <property type="term" value="P:dTTP biosynthetic process"/>
    <property type="evidence" value="ECO:0007669"/>
    <property type="project" value="TreeGrafter"/>
</dbReference>
<protein>
    <recommendedName>
        <fullName evidence="4">Thymidylate kinase</fullName>
        <ecNumber evidence="3">2.7.4.9</ecNumber>
    </recommendedName>
</protein>
<dbReference type="InterPro" id="IPR039430">
    <property type="entry name" value="Thymidylate_kin-like_dom"/>
</dbReference>
<dbReference type="GO" id="GO:0005634">
    <property type="term" value="C:nucleus"/>
    <property type="evidence" value="ECO:0007669"/>
    <property type="project" value="TreeGrafter"/>
</dbReference>
<dbReference type="InterPro" id="IPR027417">
    <property type="entry name" value="P-loop_NTPase"/>
</dbReference>
<dbReference type="GO" id="GO:0004550">
    <property type="term" value="F:nucleoside diphosphate kinase activity"/>
    <property type="evidence" value="ECO:0007669"/>
    <property type="project" value="TreeGrafter"/>
</dbReference>
<dbReference type="EMBL" id="JAUJLE010000069">
    <property type="protein sequence ID" value="KAK0990857.1"/>
    <property type="molecule type" value="Genomic_DNA"/>
</dbReference>
<dbReference type="PANTHER" id="PTHR10344:SF1">
    <property type="entry name" value="THYMIDYLATE KINASE"/>
    <property type="match status" value="1"/>
</dbReference>
<dbReference type="PANTHER" id="PTHR10344">
    <property type="entry name" value="THYMIDYLATE KINASE"/>
    <property type="match status" value="1"/>
</dbReference>
<organism evidence="11 12">
    <name type="scientific">Friedmanniomyces endolithicus</name>
    <dbReference type="NCBI Taxonomy" id="329885"/>
    <lineage>
        <taxon>Eukaryota</taxon>
        <taxon>Fungi</taxon>
        <taxon>Dikarya</taxon>
        <taxon>Ascomycota</taxon>
        <taxon>Pezizomycotina</taxon>
        <taxon>Dothideomycetes</taxon>
        <taxon>Dothideomycetidae</taxon>
        <taxon>Mycosphaerellales</taxon>
        <taxon>Teratosphaeriaceae</taxon>
        <taxon>Friedmanniomyces</taxon>
    </lineage>
</organism>
<keyword evidence="12" id="KW-1185">Reference proteome</keyword>
<keyword evidence="9" id="KW-0067">ATP-binding</keyword>
<evidence type="ECO:0000313" key="12">
    <source>
        <dbReference type="Proteomes" id="UP001175353"/>
    </source>
</evidence>
<dbReference type="SUPFAM" id="SSF52540">
    <property type="entry name" value="P-loop containing nucleoside triphosphate hydrolases"/>
    <property type="match status" value="1"/>
</dbReference>
<evidence type="ECO:0000256" key="3">
    <source>
        <dbReference type="ARBA" id="ARBA00012980"/>
    </source>
</evidence>
<dbReference type="GO" id="GO:0004798">
    <property type="term" value="F:dTMP kinase activity"/>
    <property type="evidence" value="ECO:0007669"/>
    <property type="project" value="UniProtKB-EC"/>
</dbReference>
<evidence type="ECO:0000256" key="9">
    <source>
        <dbReference type="ARBA" id="ARBA00022840"/>
    </source>
</evidence>